<protein>
    <recommendedName>
        <fullName evidence="7">Ribosomal protein</fullName>
    </recommendedName>
</protein>
<keyword evidence="2" id="KW-0699">rRNA-binding</keyword>
<dbReference type="Gene3D" id="3.30.190.20">
    <property type="match status" value="1"/>
</dbReference>
<gene>
    <name evidence="9" type="ORF">PHAVU_011G011500g</name>
</gene>
<evidence type="ECO:0000256" key="7">
    <source>
        <dbReference type="RuleBase" id="RU000659"/>
    </source>
</evidence>
<dbReference type="InterPro" id="IPR023674">
    <property type="entry name" value="Ribosomal_uL1-like"/>
</dbReference>
<sequence>MASCTTPPSLMLAHPQDLSSSLRFFSHSHSPLSRTFSFCPLVLKPSSKWVHFTFQRDPKSRTSHALVAALAAEVELPETVDDTAEGVEESGPVDTLTTAKPKKGKAALPLKRDRTRSKRFLEIQKLRERKKEYDLKTAVSLVKETGKTKFVETVEAHFRLNIDPKYNDQQLRATVNLPKGTGKPVKVAVLTQGEKFDEAKNAGADLVGGEDLIEQIKGGFMEFDKLIASPDMMPKVASLGKILGPRGLMPNPKAGTVTTNIPEAIAEFKQGKVEYRADKTGIVHLPFGKVDFTEEDLLVNLLAAVKSVEANKPSGAKGVYWKSAHICSSMGPSIRLNIREMLDYRPPSE</sequence>
<evidence type="ECO:0000256" key="4">
    <source>
        <dbReference type="ARBA" id="ARBA00022980"/>
    </source>
</evidence>
<dbReference type="STRING" id="3885.V7ADT7"/>
<dbReference type="EMBL" id="CM002298">
    <property type="protein sequence ID" value="ESW03405.1"/>
    <property type="molecule type" value="Genomic_DNA"/>
</dbReference>
<dbReference type="PANTHER" id="PTHR36427:SF3">
    <property type="entry name" value="LARGE RIBOSOMAL SUBUNIT PROTEIN UL1M"/>
    <property type="match status" value="1"/>
</dbReference>
<dbReference type="InterPro" id="IPR028364">
    <property type="entry name" value="Ribosomal_uL1/biogenesis"/>
</dbReference>
<dbReference type="AlphaFoldDB" id="V7ADT7"/>
<dbReference type="SUPFAM" id="SSF56808">
    <property type="entry name" value="Ribosomal protein L1"/>
    <property type="match status" value="1"/>
</dbReference>
<evidence type="ECO:0000256" key="6">
    <source>
        <dbReference type="ARBA" id="ARBA00057875"/>
    </source>
</evidence>
<comment type="function">
    <text evidence="6">This protein binds directly to 23S ribosomal RNA.</text>
</comment>
<evidence type="ECO:0000256" key="8">
    <source>
        <dbReference type="SAM" id="MobiDB-lite"/>
    </source>
</evidence>
<evidence type="ECO:0000313" key="10">
    <source>
        <dbReference type="Proteomes" id="UP000000226"/>
    </source>
</evidence>
<dbReference type="InterPro" id="IPR016095">
    <property type="entry name" value="Ribosomal_uL1_3-a/b-sand"/>
</dbReference>
<dbReference type="GO" id="GO:0015934">
    <property type="term" value="C:large ribosomal subunit"/>
    <property type="evidence" value="ECO:0007669"/>
    <property type="project" value="InterPro"/>
</dbReference>
<dbReference type="PANTHER" id="PTHR36427">
    <property type="entry name" value="54S RIBOSOMAL PROTEIN L1, MITOCHONDRIAL"/>
    <property type="match status" value="1"/>
</dbReference>
<dbReference type="PROSITE" id="PS01199">
    <property type="entry name" value="RIBOSOMAL_L1"/>
    <property type="match status" value="1"/>
</dbReference>
<reference evidence="10" key="1">
    <citation type="journal article" date="2014" name="Nat. Genet.">
        <title>A reference genome for common bean and genome-wide analysis of dual domestications.</title>
        <authorList>
            <person name="Schmutz J."/>
            <person name="McClean P.E."/>
            <person name="Mamidi S."/>
            <person name="Wu G.A."/>
            <person name="Cannon S.B."/>
            <person name="Grimwood J."/>
            <person name="Jenkins J."/>
            <person name="Shu S."/>
            <person name="Song Q."/>
            <person name="Chavarro C."/>
            <person name="Torres-Torres M."/>
            <person name="Geffroy V."/>
            <person name="Moghaddam S.M."/>
            <person name="Gao D."/>
            <person name="Abernathy B."/>
            <person name="Barry K."/>
            <person name="Blair M."/>
            <person name="Brick M.A."/>
            <person name="Chovatia M."/>
            <person name="Gepts P."/>
            <person name="Goodstein D.M."/>
            <person name="Gonzales M."/>
            <person name="Hellsten U."/>
            <person name="Hyten D.L."/>
            <person name="Jia G."/>
            <person name="Kelly J.D."/>
            <person name="Kudrna D."/>
            <person name="Lee R."/>
            <person name="Richard M.M."/>
            <person name="Miklas P.N."/>
            <person name="Osorno J.M."/>
            <person name="Rodrigues J."/>
            <person name="Thareau V."/>
            <person name="Urrea C.A."/>
            <person name="Wang M."/>
            <person name="Yu Y."/>
            <person name="Zhang M."/>
            <person name="Wing R.A."/>
            <person name="Cregan P.B."/>
            <person name="Rokhsar D.S."/>
            <person name="Jackson S.A."/>
        </authorList>
    </citation>
    <scope>NUCLEOTIDE SEQUENCE [LARGE SCALE GENOMIC DNA]</scope>
    <source>
        <strain evidence="10">cv. G19833</strain>
    </source>
</reference>
<dbReference type="Pfam" id="PF00687">
    <property type="entry name" value="Ribosomal_L1"/>
    <property type="match status" value="1"/>
</dbReference>
<dbReference type="Proteomes" id="UP000000226">
    <property type="component" value="Chromosome 11"/>
</dbReference>
<dbReference type="OMA" id="DNLEFFH"/>
<evidence type="ECO:0000256" key="5">
    <source>
        <dbReference type="ARBA" id="ARBA00023274"/>
    </source>
</evidence>
<evidence type="ECO:0000256" key="3">
    <source>
        <dbReference type="ARBA" id="ARBA00022884"/>
    </source>
</evidence>
<dbReference type="Gene3D" id="3.40.50.790">
    <property type="match status" value="1"/>
</dbReference>
<dbReference type="Gramene" id="ESW03405">
    <property type="protein sequence ID" value="ESW03405"/>
    <property type="gene ID" value="PHAVU_011G011500g"/>
</dbReference>
<dbReference type="GO" id="GO:0003729">
    <property type="term" value="F:mRNA binding"/>
    <property type="evidence" value="ECO:0007669"/>
    <property type="project" value="EnsemblPlants"/>
</dbReference>
<dbReference type="GO" id="GO:0003735">
    <property type="term" value="F:structural constituent of ribosome"/>
    <property type="evidence" value="ECO:0007669"/>
    <property type="project" value="InterPro"/>
</dbReference>
<feature type="region of interest" description="Disordered" evidence="8">
    <location>
        <begin position="82"/>
        <end position="106"/>
    </location>
</feature>
<comment type="similarity">
    <text evidence="1 7">Belongs to the universal ribosomal protein uL1 family.</text>
</comment>
<dbReference type="NCBIfam" id="TIGR01169">
    <property type="entry name" value="rplA_bact"/>
    <property type="match status" value="1"/>
</dbReference>
<dbReference type="eggNOG" id="KOG1569">
    <property type="taxonomic scope" value="Eukaryota"/>
</dbReference>
<evidence type="ECO:0000256" key="1">
    <source>
        <dbReference type="ARBA" id="ARBA00010531"/>
    </source>
</evidence>
<keyword evidence="5 7" id="KW-0687">Ribonucleoprotein</keyword>
<name>V7ADT7_PHAVU</name>
<dbReference type="CDD" id="cd00403">
    <property type="entry name" value="Ribosomal_L1"/>
    <property type="match status" value="1"/>
</dbReference>
<dbReference type="HAMAP" id="MF_01318_B">
    <property type="entry name" value="Ribosomal_uL1_B"/>
    <property type="match status" value="1"/>
</dbReference>
<dbReference type="InterPro" id="IPR005878">
    <property type="entry name" value="Ribosom_uL1_bac-type"/>
</dbReference>
<keyword evidence="4 7" id="KW-0689">Ribosomal protein</keyword>
<keyword evidence="10" id="KW-1185">Reference proteome</keyword>
<dbReference type="SMR" id="V7ADT7"/>
<dbReference type="GO" id="GO:0019843">
    <property type="term" value="F:rRNA binding"/>
    <property type="evidence" value="ECO:0007669"/>
    <property type="project" value="UniProtKB-KW"/>
</dbReference>
<accession>V7ADT7</accession>
<dbReference type="FunFam" id="3.40.50.790:FF:000001">
    <property type="entry name" value="50S ribosomal protein L1"/>
    <property type="match status" value="1"/>
</dbReference>
<evidence type="ECO:0000313" key="9">
    <source>
        <dbReference type="EMBL" id="ESW03405.1"/>
    </source>
</evidence>
<proteinExistence type="inferred from homology"/>
<keyword evidence="3" id="KW-0694">RNA-binding</keyword>
<evidence type="ECO:0000256" key="2">
    <source>
        <dbReference type="ARBA" id="ARBA00022730"/>
    </source>
</evidence>
<organism evidence="9 10">
    <name type="scientific">Phaseolus vulgaris</name>
    <name type="common">Kidney bean</name>
    <name type="synonym">French bean</name>
    <dbReference type="NCBI Taxonomy" id="3885"/>
    <lineage>
        <taxon>Eukaryota</taxon>
        <taxon>Viridiplantae</taxon>
        <taxon>Streptophyta</taxon>
        <taxon>Embryophyta</taxon>
        <taxon>Tracheophyta</taxon>
        <taxon>Spermatophyta</taxon>
        <taxon>Magnoliopsida</taxon>
        <taxon>eudicotyledons</taxon>
        <taxon>Gunneridae</taxon>
        <taxon>Pentapetalae</taxon>
        <taxon>rosids</taxon>
        <taxon>fabids</taxon>
        <taxon>Fabales</taxon>
        <taxon>Fabaceae</taxon>
        <taxon>Papilionoideae</taxon>
        <taxon>50 kb inversion clade</taxon>
        <taxon>NPAAA clade</taxon>
        <taxon>indigoferoid/millettioid clade</taxon>
        <taxon>Phaseoleae</taxon>
        <taxon>Phaseolus</taxon>
    </lineage>
</organism>
<dbReference type="OrthoDB" id="1747252at2759"/>
<dbReference type="PhylomeDB" id="V7ADT7"/>
<dbReference type="GO" id="GO:0006412">
    <property type="term" value="P:translation"/>
    <property type="evidence" value="ECO:0007669"/>
    <property type="project" value="InterPro"/>
</dbReference>
<dbReference type="InterPro" id="IPR023673">
    <property type="entry name" value="Ribosomal_uL1_CS"/>
</dbReference>